<dbReference type="eggNOG" id="KOG3141">
    <property type="taxonomic scope" value="Eukaryota"/>
</dbReference>
<dbReference type="InterPro" id="IPR000597">
    <property type="entry name" value="Ribosomal_uL3"/>
</dbReference>
<feature type="region of interest" description="Disordered" evidence="5">
    <location>
        <begin position="51"/>
        <end position="77"/>
    </location>
</feature>
<reference evidence="7" key="2">
    <citation type="journal article" date="2013" name="PLoS Genet.">
        <title>Comparative genome structure, secondary metabolite, and effector coding capacity across Cochliobolus pathogens.</title>
        <authorList>
            <person name="Condon B.J."/>
            <person name="Leng Y."/>
            <person name="Wu D."/>
            <person name="Bushley K.E."/>
            <person name="Ohm R.A."/>
            <person name="Otillar R."/>
            <person name="Martin J."/>
            <person name="Schackwitz W."/>
            <person name="Grimwood J."/>
            <person name="MohdZainudin N."/>
            <person name="Xue C."/>
            <person name="Wang R."/>
            <person name="Manning V.A."/>
            <person name="Dhillon B."/>
            <person name="Tu Z.J."/>
            <person name="Steffenson B.J."/>
            <person name="Salamov A."/>
            <person name="Sun H."/>
            <person name="Lowry S."/>
            <person name="LaButti K."/>
            <person name="Han J."/>
            <person name="Copeland A."/>
            <person name="Lindquist E."/>
            <person name="Barry K."/>
            <person name="Schmutz J."/>
            <person name="Baker S.E."/>
            <person name="Ciuffetti L.M."/>
            <person name="Grigoriev I.V."/>
            <person name="Zhong S."/>
            <person name="Turgeon B.G."/>
        </authorList>
    </citation>
    <scope>NUCLEOTIDE SEQUENCE [LARGE SCALE GENOMIC DNA]</scope>
    <source>
        <strain evidence="7">ND90Pr / ATCC 201652</strain>
    </source>
</reference>
<dbReference type="PANTHER" id="PTHR11229">
    <property type="entry name" value="50S RIBOSOMAL PROTEIN L3"/>
    <property type="match status" value="1"/>
</dbReference>
<keyword evidence="2" id="KW-0689">Ribosomal protein</keyword>
<evidence type="ECO:0000313" key="7">
    <source>
        <dbReference type="Proteomes" id="UP000016934"/>
    </source>
</evidence>
<evidence type="ECO:0000256" key="5">
    <source>
        <dbReference type="SAM" id="MobiDB-lite"/>
    </source>
</evidence>
<organism evidence="6 7">
    <name type="scientific">Cochliobolus sativus (strain ND90Pr / ATCC 201652)</name>
    <name type="common">Common root rot and spot blotch fungus</name>
    <name type="synonym">Bipolaris sorokiniana</name>
    <dbReference type="NCBI Taxonomy" id="665912"/>
    <lineage>
        <taxon>Eukaryota</taxon>
        <taxon>Fungi</taxon>
        <taxon>Dikarya</taxon>
        <taxon>Ascomycota</taxon>
        <taxon>Pezizomycotina</taxon>
        <taxon>Dothideomycetes</taxon>
        <taxon>Pleosporomycetidae</taxon>
        <taxon>Pleosporales</taxon>
        <taxon>Pleosporineae</taxon>
        <taxon>Pleosporaceae</taxon>
        <taxon>Bipolaris</taxon>
    </lineage>
</organism>
<dbReference type="HOGENOM" id="CLU_044142_0_1_1"/>
<dbReference type="InterPro" id="IPR009000">
    <property type="entry name" value="Transl_B-barrel_sf"/>
</dbReference>
<gene>
    <name evidence="6" type="ORF">COCSADRAFT_108997</name>
</gene>
<dbReference type="FunFam" id="3.30.160.810:FF:000001">
    <property type="entry name" value="50S ribosomal protein L3"/>
    <property type="match status" value="1"/>
</dbReference>
<dbReference type="AlphaFoldDB" id="M2SMR9"/>
<dbReference type="NCBIfam" id="TIGR03625">
    <property type="entry name" value="L3_bact"/>
    <property type="match status" value="1"/>
</dbReference>
<dbReference type="OMA" id="GKNIPCT"/>
<dbReference type="KEGG" id="bsc:COCSADRAFT_108997"/>
<evidence type="ECO:0000256" key="4">
    <source>
        <dbReference type="ARBA" id="ARBA00035209"/>
    </source>
</evidence>
<comment type="similarity">
    <text evidence="1">Belongs to the universal ribosomal protein uL3 family.</text>
</comment>
<proteinExistence type="inferred from homology"/>
<dbReference type="Pfam" id="PF00297">
    <property type="entry name" value="Ribosomal_L3"/>
    <property type="match status" value="1"/>
</dbReference>
<sequence length="333" mass="35108">MPPKVPLNWGLPPPQFLIPSTSARCLLQQQTTPTCSLAYTSIRTIKSTFAPKPDRFAHHPSKPALNSTSTAALERKAHSTPLRTGLLAIKKGMTSVYDVETGKRTACTVLQFDRNQVVAHKRRDSHGYWAVQIGAGQKEARNVTRPMLGHFAGAGVAPKRWVAEFRVKGEEGLQVGVGESVGAGWFREGQWVDVRGVGRGMGFAGGMKRHGFSGQPASHGQSLMHRGMGSAGGSQGSGSRVLPGKRMPGNMGNESVTVKNLRVLQVDEGNGVVVVTGCVPGPKNQIIRVQDALGKPWPKGPMNTAELAPQEVLAAAAAADAAATGAEATTATA</sequence>
<dbReference type="GO" id="GO:0005762">
    <property type="term" value="C:mitochondrial large ribosomal subunit"/>
    <property type="evidence" value="ECO:0007669"/>
    <property type="project" value="TreeGrafter"/>
</dbReference>
<evidence type="ECO:0000256" key="1">
    <source>
        <dbReference type="ARBA" id="ARBA00006540"/>
    </source>
</evidence>
<keyword evidence="3" id="KW-0687">Ribonucleoprotein</keyword>
<dbReference type="Proteomes" id="UP000016934">
    <property type="component" value="Unassembled WGS sequence"/>
</dbReference>
<dbReference type="SUPFAM" id="SSF50447">
    <property type="entry name" value="Translation proteins"/>
    <property type="match status" value="1"/>
</dbReference>
<evidence type="ECO:0000313" key="6">
    <source>
        <dbReference type="EMBL" id="EMD68463.1"/>
    </source>
</evidence>
<dbReference type="InterPro" id="IPR019927">
    <property type="entry name" value="Ribosomal_uL3_bac/org-type"/>
</dbReference>
<dbReference type="GO" id="GO:0003735">
    <property type="term" value="F:structural constituent of ribosome"/>
    <property type="evidence" value="ECO:0007669"/>
    <property type="project" value="InterPro"/>
</dbReference>
<name>M2SMR9_COCSN</name>
<evidence type="ECO:0000256" key="2">
    <source>
        <dbReference type="ARBA" id="ARBA00022980"/>
    </source>
</evidence>
<dbReference type="EMBL" id="KB445638">
    <property type="protein sequence ID" value="EMD68463.1"/>
    <property type="molecule type" value="Genomic_DNA"/>
</dbReference>
<dbReference type="PANTHER" id="PTHR11229:SF8">
    <property type="entry name" value="LARGE RIBOSOMAL SUBUNIT PROTEIN UL3M"/>
    <property type="match status" value="1"/>
</dbReference>
<dbReference type="RefSeq" id="XP_007696063.1">
    <property type="nucleotide sequence ID" value="XM_007697873.1"/>
</dbReference>
<dbReference type="HAMAP" id="MF_01325_B">
    <property type="entry name" value="Ribosomal_uL3_B"/>
    <property type="match status" value="1"/>
</dbReference>
<evidence type="ECO:0000256" key="3">
    <source>
        <dbReference type="ARBA" id="ARBA00023274"/>
    </source>
</evidence>
<dbReference type="OrthoDB" id="274683at2759"/>
<dbReference type="GO" id="GO:0006412">
    <property type="term" value="P:translation"/>
    <property type="evidence" value="ECO:0007669"/>
    <property type="project" value="InterPro"/>
</dbReference>
<keyword evidence="7" id="KW-1185">Reference proteome</keyword>
<accession>M2SMR9</accession>
<dbReference type="Gene3D" id="2.40.30.10">
    <property type="entry name" value="Translation factors"/>
    <property type="match status" value="1"/>
</dbReference>
<dbReference type="GeneID" id="19130077"/>
<protein>
    <recommendedName>
        <fullName evidence="4">Large ribosomal subunit protein uL3m</fullName>
    </recommendedName>
</protein>
<reference evidence="6 7" key="1">
    <citation type="journal article" date="2012" name="PLoS Pathog.">
        <title>Diverse lifestyles and strategies of plant pathogenesis encoded in the genomes of eighteen Dothideomycetes fungi.</title>
        <authorList>
            <person name="Ohm R.A."/>
            <person name="Feau N."/>
            <person name="Henrissat B."/>
            <person name="Schoch C.L."/>
            <person name="Horwitz B.A."/>
            <person name="Barry K.W."/>
            <person name="Condon B.J."/>
            <person name="Copeland A.C."/>
            <person name="Dhillon B."/>
            <person name="Glaser F."/>
            <person name="Hesse C.N."/>
            <person name="Kosti I."/>
            <person name="LaButti K."/>
            <person name="Lindquist E.A."/>
            <person name="Lucas S."/>
            <person name="Salamov A.A."/>
            <person name="Bradshaw R.E."/>
            <person name="Ciuffetti L."/>
            <person name="Hamelin R.C."/>
            <person name="Kema G.H.J."/>
            <person name="Lawrence C."/>
            <person name="Scott J.A."/>
            <person name="Spatafora J.W."/>
            <person name="Turgeon B.G."/>
            <person name="de Wit P.J.G.M."/>
            <person name="Zhong S."/>
            <person name="Goodwin S.B."/>
            <person name="Grigoriev I.V."/>
        </authorList>
    </citation>
    <scope>NUCLEOTIDE SEQUENCE [LARGE SCALE GENOMIC DNA]</scope>
    <source>
        <strain evidence="7">ND90Pr / ATCC 201652</strain>
    </source>
</reference>
<dbReference type="Gene3D" id="3.30.160.810">
    <property type="match status" value="1"/>
</dbReference>
<dbReference type="FunFam" id="2.40.30.10:FF:000004">
    <property type="entry name" value="50S ribosomal protein L3"/>
    <property type="match status" value="1"/>
</dbReference>
<dbReference type="STRING" id="665912.M2SMR9"/>